<gene>
    <name evidence="11" type="ORF">SFRICE_036194</name>
</gene>
<comment type="function">
    <text evidence="8">Fibrinolytic activity; shows preferential cleavage of Arg-Gly bonds in all three fibrinogen chains. Contact with the caterpillars causes severe bleeding, due the anticoagulant effect of the protein.</text>
</comment>
<dbReference type="PROSITE" id="PS50240">
    <property type="entry name" value="TRYPSIN_DOM"/>
    <property type="match status" value="1"/>
</dbReference>
<comment type="subcellular location">
    <subcellularLocation>
        <location evidence="1">Secreted</location>
        <location evidence="1">Extracellular space</location>
    </subcellularLocation>
</comment>
<reference evidence="11" key="1">
    <citation type="submission" date="2016-07" db="EMBL/GenBank/DDBJ databases">
        <authorList>
            <person name="Bretaudeau A."/>
        </authorList>
    </citation>
    <scope>NUCLEOTIDE SEQUENCE</scope>
    <source>
        <strain evidence="11">Rice</strain>
        <tissue evidence="11">Whole body</tissue>
    </source>
</reference>
<dbReference type="PANTHER" id="PTHR24276">
    <property type="entry name" value="POLYSERASE-RELATED"/>
    <property type="match status" value="1"/>
</dbReference>
<evidence type="ECO:0000313" key="11">
    <source>
        <dbReference type="EMBL" id="SOQ39812.1"/>
    </source>
</evidence>
<evidence type="ECO:0000256" key="5">
    <source>
        <dbReference type="ARBA" id="ARBA00022825"/>
    </source>
</evidence>
<dbReference type="Gene3D" id="2.40.10.10">
    <property type="entry name" value="Trypsin-like serine proteases"/>
    <property type="match status" value="3"/>
</dbReference>
<keyword evidence="4" id="KW-0378">Hydrolase</keyword>
<evidence type="ECO:0000256" key="7">
    <source>
        <dbReference type="ARBA" id="ARBA00023240"/>
    </source>
</evidence>
<keyword evidence="5" id="KW-0720">Serine protease</keyword>
<evidence type="ECO:0000256" key="2">
    <source>
        <dbReference type="ARBA" id="ARBA00022656"/>
    </source>
</evidence>
<evidence type="ECO:0000256" key="3">
    <source>
        <dbReference type="ARBA" id="ARBA00022670"/>
    </source>
</evidence>
<evidence type="ECO:0000259" key="10">
    <source>
        <dbReference type="PROSITE" id="PS50240"/>
    </source>
</evidence>
<dbReference type="PROSITE" id="PS00134">
    <property type="entry name" value="TRYPSIN_HIS"/>
    <property type="match status" value="2"/>
</dbReference>
<proteinExistence type="predicted"/>
<keyword evidence="7" id="KW-1199">Hemostasis impairing toxin</keyword>
<name>A0A2H1VHC8_SPOFR</name>
<accession>A0A2H1VHC8</accession>
<keyword evidence="2" id="KW-0800">Toxin</keyword>
<dbReference type="InterPro" id="IPR001254">
    <property type="entry name" value="Trypsin_dom"/>
</dbReference>
<dbReference type="GO" id="GO:0005576">
    <property type="term" value="C:extracellular region"/>
    <property type="evidence" value="ECO:0007669"/>
    <property type="project" value="UniProtKB-SubCell"/>
</dbReference>
<sequence>MIDRIIVVFVICFKSFVESNIMLLIAGGEHVAISNFPHSAFVSVKCVTEERTSYFVCGASIVNQKITLTAAHCLFGCGPDTVISTTVGHSHKAHGAKSTVKTYLIHEHYDPVKTANDIALMTLRTIIRFSVNVKRIALMMKPPYFEKAQVAGWGYTDQADITEFPHSAFLGVICQEEDYEAPSSWICGGSILNQKIILTAAHCLYGCLPESKIAANMGHVNRDKGFSSIVKSYSIHKDYTSKKVSYDIGLVIITSTIKFGPNIKRIAIVPNPPYFEKARIAGWGLYDEINGVYDEFLKYIEQHVWERDACVQVIRKVPKGAICASSGDPEIYSSRNIMPRDYKKTRNEKIYKLQ</sequence>
<dbReference type="EMBL" id="ODYU01002383">
    <property type="protein sequence ID" value="SOQ39812.1"/>
    <property type="molecule type" value="Genomic_DNA"/>
</dbReference>
<dbReference type="InterPro" id="IPR043504">
    <property type="entry name" value="Peptidase_S1_PA_chymotrypsin"/>
</dbReference>
<dbReference type="SUPFAM" id="SSF50494">
    <property type="entry name" value="Trypsin-like serine proteases"/>
    <property type="match status" value="2"/>
</dbReference>
<keyword evidence="9" id="KW-1205">Fibrinolytic toxin</keyword>
<protein>
    <submittedName>
        <fullName evidence="11">SFRICE_036194</fullName>
    </submittedName>
</protein>
<evidence type="ECO:0000256" key="4">
    <source>
        <dbReference type="ARBA" id="ARBA00022801"/>
    </source>
</evidence>
<dbReference type="InterPro" id="IPR009003">
    <property type="entry name" value="Peptidase_S1_PA"/>
</dbReference>
<dbReference type="GO" id="GO:0004252">
    <property type="term" value="F:serine-type endopeptidase activity"/>
    <property type="evidence" value="ECO:0007669"/>
    <property type="project" value="InterPro"/>
</dbReference>
<evidence type="ECO:0000256" key="1">
    <source>
        <dbReference type="ARBA" id="ARBA00004239"/>
    </source>
</evidence>
<organism evidence="11">
    <name type="scientific">Spodoptera frugiperda</name>
    <name type="common">Fall armyworm</name>
    <dbReference type="NCBI Taxonomy" id="7108"/>
    <lineage>
        <taxon>Eukaryota</taxon>
        <taxon>Metazoa</taxon>
        <taxon>Ecdysozoa</taxon>
        <taxon>Arthropoda</taxon>
        <taxon>Hexapoda</taxon>
        <taxon>Insecta</taxon>
        <taxon>Pterygota</taxon>
        <taxon>Neoptera</taxon>
        <taxon>Endopterygota</taxon>
        <taxon>Lepidoptera</taxon>
        <taxon>Glossata</taxon>
        <taxon>Ditrysia</taxon>
        <taxon>Noctuoidea</taxon>
        <taxon>Noctuidae</taxon>
        <taxon>Amphipyrinae</taxon>
        <taxon>Spodoptera</taxon>
    </lineage>
</organism>
<dbReference type="GO" id="GO:0090729">
    <property type="term" value="F:toxin activity"/>
    <property type="evidence" value="ECO:0007669"/>
    <property type="project" value="UniProtKB-KW"/>
</dbReference>
<dbReference type="SMART" id="SM00020">
    <property type="entry name" value="Tryp_SPc"/>
    <property type="match status" value="1"/>
</dbReference>
<dbReference type="PANTHER" id="PTHR24276:SF91">
    <property type="entry name" value="AT26814P-RELATED"/>
    <property type="match status" value="1"/>
</dbReference>
<dbReference type="GO" id="GO:0006508">
    <property type="term" value="P:proteolysis"/>
    <property type="evidence" value="ECO:0007669"/>
    <property type="project" value="UniProtKB-KW"/>
</dbReference>
<dbReference type="FunFam" id="2.40.10.10:FF:000068">
    <property type="entry name" value="transmembrane protease serine 2"/>
    <property type="match status" value="2"/>
</dbReference>
<evidence type="ECO:0000256" key="9">
    <source>
        <dbReference type="ARBA" id="ARBA00084094"/>
    </source>
</evidence>
<feature type="domain" description="Peptidase S1" evidence="10">
    <location>
        <begin position="25"/>
        <end position="305"/>
    </location>
</feature>
<dbReference type="AlphaFoldDB" id="A0A2H1VHC8"/>
<dbReference type="InterPro" id="IPR018114">
    <property type="entry name" value="TRYPSIN_HIS"/>
</dbReference>
<evidence type="ECO:0000256" key="6">
    <source>
        <dbReference type="ARBA" id="ARBA00023157"/>
    </source>
</evidence>
<keyword evidence="3" id="KW-0645">Protease</keyword>
<keyword evidence="6" id="KW-1015">Disulfide bond</keyword>
<dbReference type="InterPro" id="IPR050430">
    <property type="entry name" value="Peptidase_S1"/>
</dbReference>
<evidence type="ECO:0000256" key="8">
    <source>
        <dbReference type="ARBA" id="ARBA00055534"/>
    </source>
</evidence>
<dbReference type="Pfam" id="PF00089">
    <property type="entry name" value="Trypsin"/>
    <property type="match status" value="2"/>
</dbReference>